<keyword evidence="1" id="KW-0472">Membrane</keyword>
<dbReference type="AlphaFoldDB" id="A0A1B0C186"/>
<evidence type="ECO:0008006" key="4">
    <source>
        <dbReference type="Google" id="ProtNLM"/>
    </source>
</evidence>
<keyword evidence="1" id="KW-1133">Transmembrane helix</keyword>
<accession>A0A1B0C186</accession>
<reference evidence="3" key="1">
    <citation type="submission" date="2015-01" db="EMBL/GenBank/DDBJ databases">
        <authorList>
            <person name="Aksoy S."/>
            <person name="Warren W."/>
            <person name="Wilson R.K."/>
        </authorList>
    </citation>
    <scope>NUCLEOTIDE SEQUENCE [LARGE SCALE GENOMIC DNA]</scope>
    <source>
        <strain evidence="3">IAEA</strain>
    </source>
</reference>
<feature type="transmembrane region" description="Helical" evidence="1">
    <location>
        <begin position="52"/>
        <end position="75"/>
    </location>
</feature>
<protein>
    <recommendedName>
        <fullName evidence="4">Transmembrane protein</fullName>
    </recommendedName>
</protein>
<evidence type="ECO:0000313" key="2">
    <source>
        <dbReference type="EnsemblMetazoa" id="GPPI046429-PA"/>
    </source>
</evidence>
<feature type="transmembrane region" description="Helical" evidence="1">
    <location>
        <begin position="87"/>
        <end position="107"/>
    </location>
</feature>
<sequence length="145" mass="15816">GSLGHFSTSLLLRPNRLLKRNDFGDRRNLGNESPLSDLRPLPLERVVLSLRFNAFASVVVMVVTVVLVLVVVVVVECTALSSFPNTSVNAVALDTVVGSSVIAVIAIKHNDIKKEINVSFIVIKENDDYVCSTLLCIFAGKRHTK</sequence>
<organism evidence="2 3">
    <name type="scientific">Glossina palpalis gambiensis</name>
    <dbReference type="NCBI Taxonomy" id="67801"/>
    <lineage>
        <taxon>Eukaryota</taxon>
        <taxon>Metazoa</taxon>
        <taxon>Ecdysozoa</taxon>
        <taxon>Arthropoda</taxon>
        <taxon>Hexapoda</taxon>
        <taxon>Insecta</taxon>
        <taxon>Pterygota</taxon>
        <taxon>Neoptera</taxon>
        <taxon>Endopterygota</taxon>
        <taxon>Diptera</taxon>
        <taxon>Brachycera</taxon>
        <taxon>Muscomorpha</taxon>
        <taxon>Hippoboscoidea</taxon>
        <taxon>Glossinidae</taxon>
        <taxon>Glossina</taxon>
    </lineage>
</organism>
<keyword evidence="3" id="KW-1185">Reference proteome</keyword>
<dbReference type="EnsemblMetazoa" id="GPPI046429-RA">
    <property type="protein sequence ID" value="GPPI046429-PA"/>
    <property type="gene ID" value="GPPI046429"/>
</dbReference>
<dbReference type="Proteomes" id="UP000092460">
    <property type="component" value="Unassembled WGS sequence"/>
</dbReference>
<dbReference type="EMBL" id="JXJN01023903">
    <property type="status" value="NOT_ANNOTATED_CDS"/>
    <property type="molecule type" value="Genomic_DNA"/>
</dbReference>
<keyword evidence="1" id="KW-0812">Transmembrane</keyword>
<evidence type="ECO:0000256" key="1">
    <source>
        <dbReference type="SAM" id="Phobius"/>
    </source>
</evidence>
<name>A0A1B0C186_9MUSC</name>
<evidence type="ECO:0000313" key="3">
    <source>
        <dbReference type="Proteomes" id="UP000092460"/>
    </source>
</evidence>
<proteinExistence type="predicted"/>
<reference evidence="2" key="2">
    <citation type="submission" date="2020-05" db="UniProtKB">
        <authorList>
            <consortium name="EnsemblMetazoa"/>
        </authorList>
    </citation>
    <scope>IDENTIFICATION</scope>
    <source>
        <strain evidence="2">IAEA</strain>
    </source>
</reference>
<dbReference type="VEuPathDB" id="VectorBase:GPPI046429"/>